<dbReference type="Gene3D" id="3.30.280.10">
    <property type="entry name" value="Urease, gamma-like subunit"/>
    <property type="match status" value="1"/>
</dbReference>
<dbReference type="GO" id="GO:0016151">
    <property type="term" value="F:nickel cation binding"/>
    <property type="evidence" value="ECO:0007669"/>
    <property type="project" value="InterPro"/>
</dbReference>
<dbReference type="InterPro" id="IPR002019">
    <property type="entry name" value="Urease_beta-like"/>
</dbReference>
<sequence>MHLLPRERDKLYLREIGLLAQTRLARGLRLNETETIALLSTVLHEMARSGQYTVASLMQRGKTILGYRHVRQGVAQIVHEIMIEATFPDGTFLVTVVHPICSSSGNLEAALYGSGLSVPDDSIFPQIRTPEGPVPGKVMALTSAPPIQLFPGYRRRTMEITNTGDRAVQVGSHYPLPKVNQALKFPRDQAEGYKLDIAAGTAVRFEPGDTRRVTLVETGPAYKARMSARDTTPLPDAPEPFSLSREAYATLYGPTTGDRVCLGDTNLWAVVERDCTVYGDECTFGGGKVLRDGMGQTSGRRATDVLDTVITNALIVDYTGIIKADIGIKDGHIAGIGTAGNPDTMVYVTQNMIVGSCTEVIAGEGLIVTAGGIDTHVHMLSMDMCEEGLASGILTLVGGGTGPAAGSRATTCTPGPWHIRKMLQATDTLPINILLTGKGNDSGEIPLREQIEAGCAGLKIHEDWGATCDVIDTCLRVCGEYDVQCTIHTDSLNESGFVEDTLRAIDGRTIHTYHTEGAGGGHAPDIIRACGELNVLPASTNPTQPYASNTIDEHLDMLMVCHHLSKNIAEDVAFADSRIRAETIAAEDVLHDIGAISIMSSDSQAMGRIGEVISRTWRLADKMKAQRGPLRTTYSNDSLTDDNARIRRYIAKYTINPAVAHGISHVVGSVEVGKFADLVVYKREHFGVRPEMVIKGGQIVMGNTGDSNGSIPTVQPIYLRKTFGFQPRCAAENSIAFVSKVSLANVGRYGLSKRCMPVTRCTGLTKKDMLLNDTLPVIKVDPETFGVTADGQLMASEPATQVALSVGTGIF</sequence>
<keyword evidence="5 6" id="KW-0378">Hydrolase</keyword>
<comment type="pathway">
    <text evidence="1 6">Nitrogen metabolism; urea degradation; CO(2) and NH(3) from urea (urease route): step 1/1.</text>
</comment>
<evidence type="ECO:0000256" key="9">
    <source>
        <dbReference type="PIRSR" id="PIRSR611612-52"/>
    </source>
</evidence>
<dbReference type="VEuPathDB" id="FungiDB:DNF11_2733"/>
<evidence type="ECO:0000256" key="6">
    <source>
        <dbReference type="PIRNR" id="PIRNR001222"/>
    </source>
</evidence>
<comment type="catalytic activity">
    <reaction evidence="6">
        <text>urea + 2 H2O + H(+) = hydrogencarbonate + 2 NH4(+)</text>
        <dbReference type="Rhea" id="RHEA:20557"/>
        <dbReference type="ChEBI" id="CHEBI:15377"/>
        <dbReference type="ChEBI" id="CHEBI:15378"/>
        <dbReference type="ChEBI" id="CHEBI:16199"/>
        <dbReference type="ChEBI" id="CHEBI:17544"/>
        <dbReference type="ChEBI" id="CHEBI:28938"/>
        <dbReference type="EC" id="3.5.1.5"/>
    </reaction>
</comment>
<evidence type="ECO:0000256" key="10">
    <source>
        <dbReference type="PROSITE-ProRule" id="PRU00700"/>
    </source>
</evidence>
<organism evidence="12 13">
    <name type="scientific">Malassezia restricta (strain ATCC 96810 / NBRC 103918 / CBS 7877)</name>
    <name type="common">Seborrheic dermatitis infection agent</name>
    <dbReference type="NCBI Taxonomy" id="425264"/>
    <lineage>
        <taxon>Eukaryota</taxon>
        <taxon>Fungi</taxon>
        <taxon>Dikarya</taxon>
        <taxon>Basidiomycota</taxon>
        <taxon>Ustilaginomycotina</taxon>
        <taxon>Malasseziomycetes</taxon>
        <taxon>Malasseziales</taxon>
        <taxon>Malasseziaceae</taxon>
        <taxon>Malassezia</taxon>
    </lineage>
</organism>
<dbReference type="UniPathway" id="UPA00258">
    <property type="reaction ID" value="UER00370"/>
</dbReference>
<dbReference type="PANTHER" id="PTHR33569">
    <property type="entry name" value="UREASE"/>
    <property type="match status" value="1"/>
</dbReference>
<dbReference type="PANTHER" id="PTHR33569:SF1">
    <property type="entry name" value="UREASE"/>
    <property type="match status" value="1"/>
</dbReference>
<dbReference type="PROSITE" id="PS00145">
    <property type="entry name" value="UREASE_2"/>
    <property type="match status" value="1"/>
</dbReference>
<evidence type="ECO:0000256" key="8">
    <source>
        <dbReference type="PIRSR" id="PIRSR001222-51"/>
    </source>
</evidence>
<dbReference type="SUPFAM" id="SSF54111">
    <property type="entry name" value="Urease, gamma-subunit"/>
    <property type="match status" value="1"/>
</dbReference>
<dbReference type="GO" id="GO:0043419">
    <property type="term" value="P:urea catabolic process"/>
    <property type="evidence" value="ECO:0007669"/>
    <property type="project" value="UniProtKB-UniPathway"/>
</dbReference>
<dbReference type="InterPro" id="IPR008221">
    <property type="entry name" value="Urease"/>
</dbReference>
<dbReference type="InterPro" id="IPR032466">
    <property type="entry name" value="Metal_Hydrolase"/>
</dbReference>
<feature type="active site" description="Proton donor" evidence="9 10">
    <location>
        <position position="562"/>
    </location>
</feature>
<dbReference type="HAMAP" id="MF_01953">
    <property type="entry name" value="Urease_alpha"/>
    <property type="match status" value="1"/>
</dbReference>
<evidence type="ECO:0000256" key="5">
    <source>
        <dbReference type="ARBA" id="ARBA00022801"/>
    </source>
</evidence>
<feature type="binding site" evidence="8">
    <location>
        <position position="488"/>
    </location>
    <ligand>
        <name>Ni(2+)</name>
        <dbReference type="ChEBI" id="CHEBI:49786"/>
        <label>2</label>
    </ligand>
</feature>
<dbReference type="PROSITE" id="PS51368">
    <property type="entry name" value="UREASE_3"/>
    <property type="match status" value="1"/>
</dbReference>
<dbReference type="AlphaFoldDB" id="A0A3G2S6M4"/>
<dbReference type="InterPro" id="IPR006680">
    <property type="entry name" value="Amidohydro-rel"/>
</dbReference>
<dbReference type="SUPFAM" id="SSF51338">
    <property type="entry name" value="Composite domain of metallo-dependent hydrolases"/>
    <property type="match status" value="1"/>
</dbReference>
<dbReference type="CDD" id="cd00390">
    <property type="entry name" value="Urease_gamma"/>
    <property type="match status" value="1"/>
</dbReference>
<dbReference type="InterPro" id="IPR017951">
    <property type="entry name" value="Urease_asu_c"/>
</dbReference>
<feature type="modified residue" description="N6-carboxylysine" evidence="7">
    <location>
        <position position="459"/>
    </location>
</feature>
<dbReference type="GO" id="GO:0035550">
    <property type="term" value="C:urease complex"/>
    <property type="evidence" value="ECO:0007669"/>
    <property type="project" value="InterPro"/>
</dbReference>
<feature type="binding site" evidence="10">
    <location>
        <position position="461"/>
    </location>
    <ligand>
        <name>substrate</name>
    </ligand>
</feature>
<dbReference type="SUPFAM" id="SSF51278">
    <property type="entry name" value="Urease, beta-subunit"/>
    <property type="match status" value="1"/>
</dbReference>
<dbReference type="PIRSF" id="PIRSF001222">
    <property type="entry name" value="Urease"/>
    <property type="match status" value="1"/>
</dbReference>
<proteinExistence type="inferred from homology"/>
<dbReference type="SUPFAM" id="SSF51556">
    <property type="entry name" value="Metallo-dependent hydrolases"/>
    <property type="match status" value="1"/>
</dbReference>
<dbReference type="Gene3D" id="2.10.150.10">
    <property type="entry name" value="Urease, beta subunit"/>
    <property type="match status" value="1"/>
</dbReference>
<feature type="binding site" evidence="8">
    <location>
        <position position="378"/>
    </location>
    <ligand>
        <name>Ni(2+)</name>
        <dbReference type="ChEBI" id="CHEBI:49786"/>
        <label>1</label>
    </ligand>
</feature>
<comment type="PTM">
    <text evidence="7">Carbamylation allows a single lysine to coordinate two nickel ions.</text>
</comment>
<dbReference type="NCBIfam" id="NF009686">
    <property type="entry name" value="PRK13207.1"/>
    <property type="match status" value="1"/>
</dbReference>
<dbReference type="Pfam" id="PF00449">
    <property type="entry name" value="Urease_alpha"/>
    <property type="match status" value="1"/>
</dbReference>
<evidence type="ECO:0000256" key="3">
    <source>
        <dbReference type="ARBA" id="ARBA00022596"/>
    </source>
</evidence>
<dbReference type="InterPro" id="IPR005848">
    <property type="entry name" value="Urease_asu"/>
</dbReference>
<feature type="domain" description="Urease" evidence="11">
    <location>
        <begin position="371"/>
        <end position="811"/>
    </location>
</feature>
<dbReference type="Proteomes" id="UP000269793">
    <property type="component" value="Chromosome V"/>
</dbReference>
<evidence type="ECO:0000256" key="4">
    <source>
        <dbReference type="ARBA" id="ARBA00022723"/>
    </source>
</evidence>
<dbReference type="STRING" id="425264.A0A3G2S6M4"/>
<reference evidence="12 13" key="1">
    <citation type="submission" date="2018-10" db="EMBL/GenBank/DDBJ databases">
        <title>Complete genome sequence of Malassezia restricta CBS 7877.</title>
        <authorList>
            <person name="Morand S.C."/>
            <person name="Bertignac M."/>
            <person name="Iltis A."/>
            <person name="Kolder I."/>
            <person name="Pirovano W."/>
            <person name="Jourdain R."/>
            <person name="Clavaud C."/>
        </authorList>
    </citation>
    <scope>NUCLEOTIDE SEQUENCE [LARGE SCALE GENOMIC DNA]</scope>
    <source>
        <strain evidence="12 13">CBS 7877</strain>
    </source>
</reference>
<keyword evidence="3 6" id="KW-0533">Nickel</keyword>
<dbReference type="NCBIfam" id="TIGR00193">
    <property type="entry name" value="urease_gam"/>
    <property type="match status" value="1"/>
</dbReference>
<dbReference type="Pfam" id="PF01979">
    <property type="entry name" value="Amidohydro_1"/>
    <property type="match status" value="1"/>
</dbReference>
<evidence type="ECO:0000256" key="2">
    <source>
        <dbReference type="ARBA" id="ARBA00012934"/>
    </source>
</evidence>
<dbReference type="Gene3D" id="2.30.40.10">
    <property type="entry name" value="Urease, subunit C, domain 1"/>
    <property type="match status" value="1"/>
</dbReference>
<keyword evidence="4 6" id="KW-0479">Metal-binding</keyword>
<comment type="cofactor">
    <cofactor evidence="8">
        <name>Ni cation</name>
        <dbReference type="ChEBI" id="CHEBI:25516"/>
    </cofactor>
    <text evidence="8">Binds 2 nickel ions per subunit.</text>
</comment>
<evidence type="ECO:0000256" key="7">
    <source>
        <dbReference type="PIRSR" id="PIRSR001222-50"/>
    </source>
</evidence>
<dbReference type="CDD" id="cd00375">
    <property type="entry name" value="Urease_alpha"/>
    <property type="match status" value="1"/>
</dbReference>
<dbReference type="GO" id="GO:0009039">
    <property type="term" value="F:urease activity"/>
    <property type="evidence" value="ECO:0007669"/>
    <property type="project" value="UniProtKB-EC"/>
</dbReference>
<dbReference type="Pfam" id="PF00699">
    <property type="entry name" value="Urease_beta"/>
    <property type="match status" value="1"/>
</dbReference>
<dbReference type="Pfam" id="PF00547">
    <property type="entry name" value="Urease_gamma"/>
    <property type="match status" value="1"/>
</dbReference>
<evidence type="ECO:0000313" key="12">
    <source>
        <dbReference type="EMBL" id="AYO43683.1"/>
    </source>
</evidence>
<feature type="binding site" evidence="8">
    <location>
        <position position="376"/>
    </location>
    <ligand>
        <name>Ni(2+)</name>
        <dbReference type="ChEBI" id="CHEBI:49786"/>
        <label>1</label>
    </ligand>
</feature>
<feature type="binding site" evidence="8">
    <location>
        <position position="602"/>
    </location>
    <ligand>
        <name>Ni(2+)</name>
        <dbReference type="ChEBI" id="CHEBI:49786"/>
        <label>1</label>
    </ligand>
</feature>
<evidence type="ECO:0000256" key="1">
    <source>
        <dbReference type="ARBA" id="ARBA00004897"/>
    </source>
</evidence>
<protein>
    <recommendedName>
        <fullName evidence="2 6">Urease</fullName>
        <ecNumber evidence="2 6">3.5.1.5</ecNumber>
    </recommendedName>
    <alternativeName>
        <fullName evidence="6">Urea amidohydrolase</fullName>
    </alternativeName>
</protein>
<gene>
    <name evidence="12" type="primary">URE1</name>
    <name evidence="12" type="ORF">DNF11_2733</name>
</gene>
<dbReference type="NCBIfam" id="TIGR01792">
    <property type="entry name" value="urease_alph"/>
    <property type="match status" value="1"/>
</dbReference>
<keyword evidence="13" id="KW-1185">Reference proteome</keyword>
<dbReference type="InterPro" id="IPR002026">
    <property type="entry name" value="Urease_gamma/gamma-beta_su"/>
</dbReference>
<name>A0A3G2S6M4_MALR7</name>
<feature type="binding site" description="via carbamate group" evidence="8">
    <location>
        <position position="459"/>
    </location>
    <ligand>
        <name>Ni(2+)</name>
        <dbReference type="ChEBI" id="CHEBI:49786"/>
        <label>2</label>
    </ligand>
</feature>
<dbReference type="InterPro" id="IPR011612">
    <property type="entry name" value="Urease_alpha_N_dom"/>
</dbReference>
<accession>A0A3G2S6M4</accession>
<evidence type="ECO:0000259" key="11">
    <source>
        <dbReference type="PROSITE" id="PS51368"/>
    </source>
</evidence>
<dbReference type="OrthoDB" id="1708534at2759"/>
<dbReference type="Gene3D" id="3.20.20.140">
    <property type="entry name" value="Metal-dependent hydrolases"/>
    <property type="match status" value="1"/>
</dbReference>
<dbReference type="InterPro" id="IPR011059">
    <property type="entry name" value="Metal-dep_hydrolase_composite"/>
</dbReference>
<feature type="binding site" evidence="8">
    <location>
        <position position="514"/>
    </location>
    <ligand>
        <name>Ni(2+)</name>
        <dbReference type="ChEBI" id="CHEBI:49786"/>
        <label>2</label>
    </ligand>
</feature>
<dbReference type="InterPro" id="IPR050069">
    <property type="entry name" value="Urease_subunit"/>
</dbReference>
<dbReference type="InterPro" id="IPR036461">
    <property type="entry name" value="Urease_betasu_sf"/>
</dbReference>
<dbReference type="InterPro" id="IPR036463">
    <property type="entry name" value="Urease_gamma_sf"/>
</dbReference>
<evidence type="ECO:0000313" key="13">
    <source>
        <dbReference type="Proteomes" id="UP000269793"/>
    </source>
</evidence>
<dbReference type="EMBL" id="CP033152">
    <property type="protein sequence ID" value="AYO43683.1"/>
    <property type="molecule type" value="Genomic_DNA"/>
</dbReference>
<dbReference type="InterPro" id="IPR017950">
    <property type="entry name" value="Urease_AS"/>
</dbReference>
<dbReference type="PRINTS" id="PR01752">
    <property type="entry name" value="UREASE"/>
</dbReference>
<feature type="binding site" description="via carbamate group" evidence="8">
    <location>
        <position position="459"/>
    </location>
    <ligand>
        <name>Ni(2+)</name>
        <dbReference type="ChEBI" id="CHEBI:49786"/>
        <label>1</label>
    </ligand>
</feature>
<dbReference type="EC" id="3.5.1.5" evidence="2 6"/>